<dbReference type="Gene3D" id="1.50.10.20">
    <property type="match status" value="1"/>
</dbReference>
<dbReference type="Pfam" id="PF07677">
    <property type="entry name" value="A2M_recep"/>
    <property type="match status" value="1"/>
</dbReference>
<keyword evidence="3 8" id="KW-1015">Disulfide bond</keyword>
<dbReference type="SMART" id="SM01361">
    <property type="entry name" value="A2M_recep"/>
    <property type="match status" value="1"/>
</dbReference>
<dbReference type="Pfam" id="PF07678">
    <property type="entry name" value="TED_complement"/>
    <property type="match status" value="1"/>
</dbReference>
<keyword evidence="10" id="KW-1133">Transmembrane helix</keyword>
<dbReference type="InterPro" id="IPR002172">
    <property type="entry name" value="LDrepeatLR_classA_rpt"/>
</dbReference>
<dbReference type="InterPro" id="IPR002890">
    <property type="entry name" value="MG2"/>
</dbReference>
<feature type="domain" description="Alpha-macroglobulin receptor-binding" evidence="14">
    <location>
        <begin position="1654"/>
        <end position="1762"/>
    </location>
</feature>
<evidence type="ECO:0000256" key="11">
    <source>
        <dbReference type="SAM" id="SignalP"/>
    </source>
</evidence>
<comment type="caution">
    <text evidence="15">The sequence shown here is derived from an EMBL/GenBank/DDBJ whole genome shotgun (WGS) entry which is preliminary data.</text>
</comment>
<dbReference type="PROSITE" id="PS50068">
    <property type="entry name" value="LDLRA_2"/>
    <property type="match status" value="1"/>
</dbReference>
<dbReference type="InterPro" id="IPR036595">
    <property type="entry name" value="A-macroglobulin_rcpt-bd_sf"/>
</dbReference>
<protein>
    <recommendedName>
        <fullName evidence="7">TEP1-F</fullName>
    </recommendedName>
</protein>
<dbReference type="OrthoDB" id="6359008at2759"/>
<dbReference type="InterPro" id="IPR013783">
    <property type="entry name" value="Ig-like_fold"/>
</dbReference>
<feature type="region of interest" description="Disordered" evidence="9">
    <location>
        <begin position="66"/>
        <end position="99"/>
    </location>
</feature>
<dbReference type="SUPFAM" id="SSF48239">
    <property type="entry name" value="Terpenoid cyclases/Protein prenyltransferases"/>
    <property type="match status" value="1"/>
</dbReference>
<keyword evidence="2" id="KW-0391">Immunity</keyword>
<dbReference type="Pfam" id="PF00207">
    <property type="entry name" value="A2M"/>
    <property type="match status" value="1"/>
</dbReference>
<dbReference type="GO" id="GO:0004866">
    <property type="term" value="F:endopeptidase inhibitor activity"/>
    <property type="evidence" value="ECO:0007669"/>
    <property type="project" value="InterPro"/>
</dbReference>
<dbReference type="InterPro" id="IPR001599">
    <property type="entry name" value="Macroglobln_a2"/>
</dbReference>
<dbReference type="InterPro" id="IPR050473">
    <property type="entry name" value="A2M/Complement_sys"/>
</dbReference>
<name>A0A9Q0NFE0_9DIPT</name>
<evidence type="ECO:0000256" key="7">
    <source>
        <dbReference type="ARBA" id="ARBA00078071"/>
    </source>
</evidence>
<evidence type="ECO:0000256" key="9">
    <source>
        <dbReference type="SAM" id="MobiDB-lite"/>
    </source>
</evidence>
<dbReference type="EMBL" id="WJQU01000001">
    <property type="protein sequence ID" value="KAJ6649277.1"/>
    <property type="molecule type" value="Genomic_DNA"/>
</dbReference>
<feature type="transmembrane region" description="Helical" evidence="10">
    <location>
        <begin position="1696"/>
        <end position="1718"/>
    </location>
</feature>
<dbReference type="InterPro" id="IPR009048">
    <property type="entry name" value="A-macroglobulin_rcpt-bd"/>
</dbReference>
<keyword evidence="10" id="KW-0472">Membrane</keyword>
<dbReference type="Pfam" id="PF01835">
    <property type="entry name" value="MG2"/>
    <property type="match status" value="1"/>
</dbReference>
<dbReference type="Pfam" id="PF07703">
    <property type="entry name" value="A2M_BRD"/>
    <property type="match status" value="1"/>
</dbReference>
<evidence type="ECO:0000256" key="3">
    <source>
        <dbReference type="ARBA" id="ARBA00023157"/>
    </source>
</evidence>
<evidence type="ECO:0000259" key="14">
    <source>
        <dbReference type="SMART" id="SM01361"/>
    </source>
</evidence>
<dbReference type="SUPFAM" id="SSF57424">
    <property type="entry name" value="LDL receptor-like module"/>
    <property type="match status" value="1"/>
</dbReference>
<sequence length="1826" mass="209619">MWRKWPPITSGAVWILSINIVVAQQDFDNDVNLRYNPQDPYSTYSSTASPNRDFNDVYNPLYTSDNNVNRDFGDPFNRDLGTGNRDYATGNRDYGNPNRDYNNPDYSLGNRDFTGDPNFSFGNRNRFDGTSRNTFESTINSNRGRTSNRGFYSESQASNLFNEPTYFIVASRMVRPGQVYRVAVQVISTPLPITVRASISRDGVEMSADAKDCKEGIPETLLMRVPTTSVVGKYKLRVEGLFNQALGGIAFFNETKLTFSQRSMTIFVQTDKPTYMQGETVKFRTIPITTQLRGFDNAIDVYMIDPHRHILRRWLSRQSNLGTVSLEYKLSDQPVFGEWTIRVVAQGQEEEHRFQVEEYYQTRFEVNVTMPAFFFNTDPYIYGRIMANFTSGAPVKGNLTIKATIRPIGWFNSKVVNQRYRVGNTGSRNLPDYHINEQFLNNPNLGPVLTYGPNQDPNLDPNLAQYPQNNYLNNQYGDQYAHERHFNFDEEWPFWVKRYESQQTWDPWAKVYRNQLPYLRFFNGTYEFKYPMSDLAQIVPSLAGMEVMITATVGERFYDEVIQGYSIARVYNSSIKVSFLGGTPQVFKPTMPFMCYVVAEYHDGSPIPFDDFYQGNMEISGFVESRSGGRRDYPVRLLKMSETKGIWELKVDLRNELNLADDRSGREYLEDVQQMRIQANFMDGRGDRASSELLLLSHHSPQNRHIKVTTSTQHAKVGEYIVLHVETNFFMESFNYVLMSKGIVLLNGQENMQEGIRTMALTLSAEMAPVATVVVWHIAQHGLIVADSLTFPVNGISRNNFTVYINNRKARTGERVEVAVYGEPGAYVGLSGIDNAFYTMQAGNELTYAKVITKMSTFDEETNGTHKHTWYSHEGNPDELVYFPSSSYGIDANRTFEYSGLVVFTDGTVPRRVEFCNRSLGLDECLNGRCYRLDKKCDGLLDCEDGTDEINCEYTNFTNVAEFRKYRFNRIRRHYENVWLWKDINIGPHGRFIFSLDVPEIPAQWMVSAFSVSPTMGFGMIPRAIEYVGVQPFFINVEMPNECRQGEQVGIRVTVFNYQTTAIEATVVLHGSPDFKFVHVGENGIVRSYNPETSFGEHQFFIYLEAQGTSIVYLPIVPTRLGDIEITVHGATLLGADTITRKLHVEADGLPQHRHQSILLDLRNRAYVFQYMHVNVTETPIIPYDVDRYFVFGSNKARISVVGDVVGPIFPTMPVNATTMLHLPMDSAEQNMFSFAANLYTVLYMRLINQRNRLTEKNAFYYMNIGYQRQLSFMMPDGSFSLFRSDWNTSASSTWLTAYCARVFQEASFYEWENYIYIDPLVIQKSIRWLLRHQTHEGAFYEVTWSPDRKANGTIHLRTDENVRHRNISLTAHVLITLAQAKDLAGSLGARVAIAQQKAIKWLDRNLNLIKEMGEPYEIALVAYALKLTQAPIAEQAFGILADKARTIGEYMYWGNKEVPQPPSKLENQKYFSLPRLPYEYDSTNIETTAYALLTYVSRHEIMVDAIVRWLTSQRLNDGGWASTSDTSVAMKALIEYTEHTRIRDVSQLSITVEATSLPGKTQTLYITDQNLAKLQSIEIPNAWGTVKVQAKGAGYAILQMHVQYNVDIEKFQTKPPVAAFDLNTKATFHGRNQSHITYVSCQRWTNLNESIRSGMAVLDVGIPTGYWIQQQKLDSYILSRRVRNLQRARYQEKKVLFYFDYVLATAAILFIFIFYFFQLDHEDICVNFTIERWYPVANMSRYLPIRVYDYYAPERFNETIFDALPTYLLNICEVCGSSQCPYCSIYNAAVKSPVSAMLIIAMIVVVSFRHFRITRPNANWFVWNE</sequence>
<feature type="disulfide bond" evidence="8">
    <location>
        <begin position="925"/>
        <end position="943"/>
    </location>
</feature>
<dbReference type="SMART" id="SM01360">
    <property type="entry name" value="A2M"/>
    <property type="match status" value="1"/>
</dbReference>
<dbReference type="GO" id="GO:0002376">
    <property type="term" value="P:immune system process"/>
    <property type="evidence" value="ECO:0007669"/>
    <property type="project" value="UniProtKB-KW"/>
</dbReference>
<dbReference type="SMART" id="SM01419">
    <property type="entry name" value="Thiol-ester_cl"/>
    <property type="match status" value="1"/>
</dbReference>
<evidence type="ECO:0000256" key="2">
    <source>
        <dbReference type="ARBA" id="ARBA00022859"/>
    </source>
</evidence>
<accession>A0A9Q0NFE0</accession>
<feature type="domain" description="Alpha-2-macroglobulin bait region" evidence="12">
    <location>
        <begin position="706"/>
        <end position="840"/>
    </location>
</feature>
<dbReference type="GO" id="GO:0005615">
    <property type="term" value="C:extracellular space"/>
    <property type="evidence" value="ECO:0007669"/>
    <property type="project" value="InterPro"/>
</dbReference>
<comment type="function">
    <text evidence="5">Binds covalently through a thioester bond to the pathogen surface resulting in pathogen clearance.</text>
</comment>
<evidence type="ECO:0000313" key="16">
    <source>
        <dbReference type="Proteomes" id="UP001151699"/>
    </source>
</evidence>
<evidence type="ECO:0000313" key="15">
    <source>
        <dbReference type="EMBL" id="KAJ6649277.1"/>
    </source>
</evidence>
<dbReference type="PANTHER" id="PTHR11412:SF172">
    <property type="entry name" value="LD23292P"/>
    <property type="match status" value="1"/>
</dbReference>
<dbReference type="InterPro" id="IPR011626">
    <property type="entry name" value="Alpha-macroglobulin_TED"/>
</dbReference>
<feature type="signal peptide" evidence="11">
    <location>
        <begin position="1"/>
        <end position="23"/>
    </location>
</feature>
<dbReference type="Gene3D" id="2.60.40.2950">
    <property type="match status" value="1"/>
</dbReference>
<dbReference type="InterPro" id="IPR047565">
    <property type="entry name" value="Alpha-macroglob_thiol-ester_cl"/>
</dbReference>
<evidence type="ECO:0000256" key="10">
    <source>
        <dbReference type="SAM" id="Phobius"/>
    </source>
</evidence>
<keyword evidence="1 11" id="KW-0732">Signal</keyword>
<keyword evidence="10" id="KW-0812">Transmembrane</keyword>
<organism evidence="15 16">
    <name type="scientific">Pseudolycoriella hygida</name>
    <dbReference type="NCBI Taxonomy" id="35572"/>
    <lineage>
        <taxon>Eukaryota</taxon>
        <taxon>Metazoa</taxon>
        <taxon>Ecdysozoa</taxon>
        <taxon>Arthropoda</taxon>
        <taxon>Hexapoda</taxon>
        <taxon>Insecta</taxon>
        <taxon>Pterygota</taxon>
        <taxon>Neoptera</taxon>
        <taxon>Endopterygota</taxon>
        <taxon>Diptera</taxon>
        <taxon>Nematocera</taxon>
        <taxon>Sciaroidea</taxon>
        <taxon>Sciaridae</taxon>
        <taxon>Pseudolycoriella</taxon>
    </lineage>
</organism>
<reference evidence="15" key="1">
    <citation type="submission" date="2022-07" db="EMBL/GenBank/DDBJ databases">
        <authorList>
            <person name="Trinca V."/>
            <person name="Uliana J.V.C."/>
            <person name="Torres T.T."/>
            <person name="Ward R.J."/>
            <person name="Monesi N."/>
        </authorList>
    </citation>
    <scope>NUCLEOTIDE SEQUENCE</scope>
    <source>
        <strain evidence="15">HSMRA1968</strain>
        <tissue evidence="15">Whole embryos</tissue>
    </source>
</reference>
<feature type="transmembrane region" description="Helical" evidence="10">
    <location>
        <begin position="1795"/>
        <end position="1812"/>
    </location>
</feature>
<comment type="caution">
    <text evidence="8">Lacks conserved residue(s) required for the propagation of feature annotation.</text>
</comment>
<dbReference type="Gene3D" id="2.60.40.690">
    <property type="entry name" value="Alpha-macroglobulin, receptor-binding domain"/>
    <property type="match status" value="1"/>
</dbReference>
<dbReference type="Gene3D" id="4.10.400.10">
    <property type="entry name" value="Low-density Lipoprotein Receptor"/>
    <property type="match status" value="1"/>
</dbReference>
<dbReference type="Gene3D" id="2.60.40.1930">
    <property type="match status" value="2"/>
</dbReference>
<evidence type="ECO:0000256" key="6">
    <source>
        <dbReference type="ARBA" id="ARBA00063781"/>
    </source>
</evidence>
<dbReference type="SMART" id="SM00192">
    <property type="entry name" value="LDLa"/>
    <property type="match status" value="1"/>
</dbReference>
<keyword evidence="4" id="KW-0325">Glycoprotein</keyword>
<evidence type="ECO:0000259" key="12">
    <source>
        <dbReference type="SMART" id="SM01359"/>
    </source>
</evidence>
<dbReference type="SUPFAM" id="SSF49410">
    <property type="entry name" value="Alpha-macroglobulin receptor domain"/>
    <property type="match status" value="1"/>
</dbReference>
<dbReference type="InterPro" id="IPR036055">
    <property type="entry name" value="LDL_receptor-like_sf"/>
</dbReference>
<evidence type="ECO:0000256" key="4">
    <source>
        <dbReference type="ARBA" id="ARBA00023180"/>
    </source>
</evidence>
<comment type="subunit">
    <text evidence="6">Heterodimer of a TEP1-N chain and an TEP1-C chain non-covalently linked. Forms a complex composed of TEP1-N and TEP1-C heterodimer, LRIM1 and APL1C; the interaction stabilizes TEP1-N and TEP1-C heterodimer, prevents its binding to tissues while circulating in the hemolymph and protects the thioester bond from hydrolysis. Mature TEP1 and to a lesser extent full-length TEP1 interact with SPCLIP1; the interaction is induced by microbial infection.</text>
</comment>
<gene>
    <name evidence="15" type="primary">CD109_3</name>
    <name evidence="15" type="ORF">Bhyg_04511</name>
</gene>
<evidence type="ECO:0000256" key="1">
    <source>
        <dbReference type="ARBA" id="ARBA00022729"/>
    </source>
</evidence>
<dbReference type="Proteomes" id="UP001151699">
    <property type="component" value="Chromosome A"/>
</dbReference>
<feature type="disulfide bond" evidence="8">
    <location>
        <begin position="937"/>
        <end position="952"/>
    </location>
</feature>
<dbReference type="PANTHER" id="PTHR11412">
    <property type="entry name" value="MACROGLOBULIN / COMPLEMENT"/>
    <property type="match status" value="1"/>
</dbReference>
<evidence type="ECO:0000256" key="5">
    <source>
        <dbReference type="ARBA" id="ARBA00057615"/>
    </source>
</evidence>
<dbReference type="Gene3D" id="2.20.130.20">
    <property type="match status" value="1"/>
</dbReference>
<dbReference type="InterPro" id="IPR008930">
    <property type="entry name" value="Terpenoid_cyclase/PrenylTrfase"/>
</dbReference>
<dbReference type="SMART" id="SM01359">
    <property type="entry name" value="A2M_N_2"/>
    <property type="match status" value="1"/>
</dbReference>
<dbReference type="Gene3D" id="2.60.40.10">
    <property type="entry name" value="Immunoglobulins"/>
    <property type="match status" value="1"/>
</dbReference>
<keyword evidence="16" id="KW-1185">Reference proteome</keyword>
<dbReference type="Pfam" id="PF17791">
    <property type="entry name" value="MG3"/>
    <property type="match status" value="1"/>
</dbReference>
<evidence type="ECO:0000256" key="8">
    <source>
        <dbReference type="PROSITE-ProRule" id="PRU00124"/>
    </source>
</evidence>
<dbReference type="CDD" id="cd00112">
    <property type="entry name" value="LDLa"/>
    <property type="match status" value="1"/>
</dbReference>
<proteinExistence type="predicted"/>
<feature type="domain" description="Alpha-2-macroglobulin" evidence="13">
    <location>
        <begin position="978"/>
        <end position="1069"/>
    </location>
</feature>
<evidence type="ECO:0000259" key="13">
    <source>
        <dbReference type="SMART" id="SM01360"/>
    </source>
</evidence>
<dbReference type="InterPro" id="IPR011625">
    <property type="entry name" value="A2M_N_BRD"/>
</dbReference>
<dbReference type="InterPro" id="IPR041555">
    <property type="entry name" value="MG3"/>
</dbReference>
<feature type="chain" id="PRO_5040270212" description="TEP1-F" evidence="11">
    <location>
        <begin position="24"/>
        <end position="1826"/>
    </location>
</feature>
<dbReference type="Gene3D" id="6.20.50.160">
    <property type="match status" value="1"/>
</dbReference>
<dbReference type="FunFam" id="2.60.40.1930:FF:000001">
    <property type="entry name" value="CD109 isoform 3"/>
    <property type="match status" value="1"/>
</dbReference>